<sequence>MKQKKEVTIHDIAKKLALSSATVSRALQDNPTINKKTRIRVQEAARLLGYRRNIFASSLRKQQTNTIGLIVHELRSNFITSVLAGIERITSEAGYDLIIAHSSESFKKEAANAANLFHKRVDGLIASLAFDTIGLDHYSLFQDKGIPVVFFDRVEERSESTKVIIDNYQCGYQATKHLIEQGCRRIVMVTASLERNVYVQRFMGYKAALADSGLPFDEQHLLIKDLSEKCGVEAARQILDMAPLPDGAFITNDFSAAVCMQHLKEQGVRIPEDIAVVGFNNDTIGRIVEPSLTTIDYRGQDMGEIAARSLVNHLQGITNIRHTNTIVIRSDLIIRKSSLRSGTF</sequence>
<dbReference type="PANTHER" id="PTHR30146">
    <property type="entry name" value="LACI-RELATED TRANSCRIPTIONAL REPRESSOR"/>
    <property type="match status" value="1"/>
</dbReference>
<keyword evidence="2" id="KW-0238">DNA-binding</keyword>
<dbReference type="PANTHER" id="PTHR30146:SF109">
    <property type="entry name" value="HTH-TYPE TRANSCRIPTIONAL REGULATOR GALS"/>
    <property type="match status" value="1"/>
</dbReference>
<dbReference type="InterPro" id="IPR000843">
    <property type="entry name" value="HTH_LacI"/>
</dbReference>
<dbReference type="InterPro" id="IPR010982">
    <property type="entry name" value="Lambda_DNA-bd_dom_sf"/>
</dbReference>
<dbReference type="InterPro" id="IPR028082">
    <property type="entry name" value="Peripla_BP_I"/>
</dbReference>
<proteinExistence type="predicted"/>
<dbReference type="Pfam" id="PF00356">
    <property type="entry name" value="LacI"/>
    <property type="match status" value="1"/>
</dbReference>
<dbReference type="EMBL" id="CP032157">
    <property type="protein sequence ID" value="AXY77880.1"/>
    <property type="molecule type" value="Genomic_DNA"/>
</dbReference>
<dbReference type="Pfam" id="PF00532">
    <property type="entry name" value="Peripla_BP_1"/>
    <property type="match status" value="1"/>
</dbReference>
<dbReference type="CDD" id="cd06267">
    <property type="entry name" value="PBP1_LacI_sugar_binding-like"/>
    <property type="match status" value="1"/>
</dbReference>
<dbReference type="SMART" id="SM00354">
    <property type="entry name" value="HTH_LACI"/>
    <property type="match status" value="1"/>
</dbReference>
<reference evidence="5 6" key="1">
    <citation type="submission" date="2018-09" db="EMBL/GenBank/DDBJ databases">
        <title>Genome sequencing of strain 6GH32-13.</title>
        <authorList>
            <person name="Weon H.-Y."/>
            <person name="Heo J."/>
            <person name="Kwon S.-W."/>
        </authorList>
    </citation>
    <scope>NUCLEOTIDE SEQUENCE [LARGE SCALE GENOMIC DNA]</scope>
    <source>
        <strain evidence="5 6">5GH32-13</strain>
    </source>
</reference>
<name>A0A3B7MXS9_9BACT</name>
<accession>A0A3B7MXS9</accession>
<dbReference type="Gene3D" id="1.10.260.40">
    <property type="entry name" value="lambda repressor-like DNA-binding domains"/>
    <property type="match status" value="1"/>
</dbReference>
<dbReference type="PROSITE" id="PS50932">
    <property type="entry name" value="HTH_LACI_2"/>
    <property type="match status" value="1"/>
</dbReference>
<evidence type="ECO:0000313" key="5">
    <source>
        <dbReference type="EMBL" id="AXY77880.1"/>
    </source>
</evidence>
<organism evidence="5 6">
    <name type="scientific">Paraflavitalea soli</name>
    <dbReference type="NCBI Taxonomy" id="2315862"/>
    <lineage>
        <taxon>Bacteria</taxon>
        <taxon>Pseudomonadati</taxon>
        <taxon>Bacteroidota</taxon>
        <taxon>Chitinophagia</taxon>
        <taxon>Chitinophagales</taxon>
        <taxon>Chitinophagaceae</taxon>
        <taxon>Paraflavitalea</taxon>
    </lineage>
</organism>
<evidence type="ECO:0000256" key="1">
    <source>
        <dbReference type="ARBA" id="ARBA00023015"/>
    </source>
</evidence>
<dbReference type="Proteomes" id="UP000263900">
    <property type="component" value="Chromosome"/>
</dbReference>
<keyword evidence="1" id="KW-0805">Transcription regulation</keyword>
<keyword evidence="6" id="KW-1185">Reference proteome</keyword>
<dbReference type="Gene3D" id="3.40.50.2300">
    <property type="match status" value="2"/>
</dbReference>
<dbReference type="SUPFAM" id="SSF47413">
    <property type="entry name" value="lambda repressor-like DNA-binding domains"/>
    <property type="match status" value="1"/>
</dbReference>
<protein>
    <submittedName>
        <fullName evidence="5">LacI family transcriptional regulator</fullName>
    </submittedName>
</protein>
<evidence type="ECO:0000313" key="6">
    <source>
        <dbReference type="Proteomes" id="UP000263900"/>
    </source>
</evidence>
<dbReference type="CDD" id="cd01392">
    <property type="entry name" value="HTH_LacI"/>
    <property type="match status" value="1"/>
</dbReference>
<dbReference type="InterPro" id="IPR001761">
    <property type="entry name" value="Peripla_BP/Lac1_sug-bd_dom"/>
</dbReference>
<dbReference type="KEGG" id="pseg:D3H65_29535"/>
<keyword evidence="3" id="KW-0804">Transcription</keyword>
<dbReference type="GO" id="GO:0000976">
    <property type="term" value="F:transcription cis-regulatory region binding"/>
    <property type="evidence" value="ECO:0007669"/>
    <property type="project" value="TreeGrafter"/>
</dbReference>
<feature type="domain" description="HTH lacI-type" evidence="4">
    <location>
        <begin position="7"/>
        <end position="61"/>
    </location>
</feature>
<dbReference type="SUPFAM" id="SSF53822">
    <property type="entry name" value="Periplasmic binding protein-like I"/>
    <property type="match status" value="1"/>
</dbReference>
<dbReference type="AlphaFoldDB" id="A0A3B7MXS9"/>
<evidence type="ECO:0000259" key="4">
    <source>
        <dbReference type="PROSITE" id="PS50932"/>
    </source>
</evidence>
<evidence type="ECO:0000256" key="2">
    <source>
        <dbReference type="ARBA" id="ARBA00023125"/>
    </source>
</evidence>
<dbReference type="RefSeq" id="WP_119053753.1">
    <property type="nucleotide sequence ID" value="NZ_CP032157.1"/>
</dbReference>
<dbReference type="OrthoDB" id="9803256at2"/>
<gene>
    <name evidence="5" type="ORF">D3H65_29535</name>
</gene>
<evidence type="ECO:0000256" key="3">
    <source>
        <dbReference type="ARBA" id="ARBA00023163"/>
    </source>
</evidence>
<dbReference type="GO" id="GO:0003700">
    <property type="term" value="F:DNA-binding transcription factor activity"/>
    <property type="evidence" value="ECO:0007669"/>
    <property type="project" value="TreeGrafter"/>
</dbReference>